<proteinExistence type="predicted"/>
<keyword evidence="2" id="KW-1185">Reference proteome</keyword>
<name>A0ABN7SYA1_OIKDI</name>
<gene>
    <name evidence="1" type="ORF">OKIOD_LOCUS13638</name>
</gene>
<evidence type="ECO:0000313" key="2">
    <source>
        <dbReference type="Proteomes" id="UP001158576"/>
    </source>
</evidence>
<organism evidence="1 2">
    <name type="scientific">Oikopleura dioica</name>
    <name type="common">Tunicate</name>
    <dbReference type="NCBI Taxonomy" id="34765"/>
    <lineage>
        <taxon>Eukaryota</taxon>
        <taxon>Metazoa</taxon>
        <taxon>Chordata</taxon>
        <taxon>Tunicata</taxon>
        <taxon>Appendicularia</taxon>
        <taxon>Copelata</taxon>
        <taxon>Oikopleuridae</taxon>
        <taxon>Oikopleura</taxon>
    </lineage>
</organism>
<sequence>MNSLVLDETAWTVPMKMAFMGQKICLKELLKSAQGERSSFDFNGESILHRCLREYAANVVGQGMIFGRKLGPYLLAKMIDIFQEFGYKLKQDEMPSVLSMIHQFWESDERLHLLKCVLSDMKTEMKVASGGDGWPIKSLMDRKLESYQTLGYLYETPMQDQIMRFLMECDQNGSNVAYVLKIAIKTGDIDTFRVYTQSKNALDWLSYGETADLFYDVILNFKK</sequence>
<dbReference type="Proteomes" id="UP001158576">
    <property type="component" value="Chromosome 2"/>
</dbReference>
<protein>
    <submittedName>
        <fullName evidence="1">Oidioi.mRNA.OKI2018_I69.chr2.g4873.t1.cds</fullName>
    </submittedName>
</protein>
<accession>A0ABN7SYA1</accession>
<reference evidence="1 2" key="1">
    <citation type="submission" date="2021-04" db="EMBL/GenBank/DDBJ databases">
        <authorList>
            <person name="Bliznina A."/>
        </authorList>
    </citation>
    <scope>NUCLEOTIDE SEQUENCE [LARGE SCALE GENOMIC DNA]</scope>
</reference>
<dbReference type="EMBL" id="OU015567">
    <property type="protein sequence ID" value="CAG5110474.1"/>
    <property type="molecule type" value="Genomic_DNA"/>
</dbReference>
<evidence type="ECO:0000313" key="1">
    <source>
        <dbReference type="EMBL" id="CAG5110474.1"/>
    </source>
</evidence>